<dbReference type="InterPro" id="IPR029787">
    <property type="entry name" value="Nucleotide_cyclase"/>
</dbReference>
<dbReference type="Pfam" id="PF00563">
    <property type="entry name" value="EAL"/>
    <property type="match status" value="1"/>
</dbReference>
<dbReference type="InterPro" id="IPR035919">
    <property type="entry name" value="EAL_sf"/>
</dbReference>
<dbReference type="Gene3D" id="3.30.70.270">
    <property type="match status" value="1"/>
</dbReference>
<dbReference type="CDD" id="cd01948">
    <property type="entry name" value="EAL"/>
    <property type="match status" value="1"/>
</dbReference>
<dbReference type="EMBL" id="CP040449">
    <property type="protein sequence ID" value="QFI56636.1"/>
    <property type="molecule type" value="Genomic_DNA"/>
</dbReference>
<organism evidence="3 4">
    <name type="scientific">Aeromonas simiae</name>
    <dbReference type="NCBI Taxonomy" id="218936"/>
    <lineage>
        <taxon>Bacteria</taxon>
        <taxon>Pseudomonadati</taxon>
        <taxon>Pseudomonadota</taxon>
        <taxon>Gammaproteobacteria</taxon>
        <taxon>Aeromonadales</taxon>
        <taxon>Aeromonadaceae</taxon>
        <taxon>Aeromonas</taxon>
    </lineage>
</organism>
<dbReference type="SUPFAM" id="SSF141868">
    <property type="entry name" value="EAL domain-like"/>
    <property type="match status" value="1"/>
</dbReference>
<dbReference type="SMART" id="SM00052">
    <property type="entry name" value="EAL"/>
    <property type="match status" value="1"/>
</dbReference>
<dbReference type="Gene3D" id="3.20.20.450">
    <property type="entry name" value="EAL domain"/>
    <property type="match status" value="1"/>
</dbReference>
<dbReference type="SUPFAM" id="SSF55073">
    <property type="entry name" value="Nucleotide cyclase"/>
    <property type="match status" value="1"/>
</dbReference>
<dbReference type="Proteomes" id="UP000594034">
    <property type="component" value="Chromosome"/>
</dbReference>
<dbReference type="InterPro" id="IPR001633">
    <property type="entry name" value="EAL_dom"/>
</dbReference>
<name>A0A5J6WZU0_9GAMM</name>
<dbReference type="PANTHER" id="PTHR44757">
    <property type="entry name" value="DIGUANYLATE CYCLASE DGCP"/>
    <property type="match status" value="1"/>
</dbReference>
<dbReference type="Pfam" id="PF00990">
    <property type="entry name" value="GGDEF"/>
    <property type="match status" value="1"/>
</dbReference>
<dbReference type="InterPro" id="IPR052155">
    <property type="entry name" value="Biofilm_reg_signaling"/>
</dbReference>
<protein>
    <submittedName>
        <fullName evidence="3">EAL domain-containing protein</fullName>
    </submittedName>
</protein>
<dbReference type="PROSITE" id="PS50883">
    <property type="entry name" value="EAL"/>
    <property type="match status" value="1"/>
</dbReference>
<dbReference type="InterPro" id="IPR043128">
    <property type="entry name" value="Rev_trsase/Diguanyl_cyclase"/>
</dbReference>
<feature type="domain" description="GGDEF" evidence="2">
    <location>
        <begin position="254"/>
        <end position="388"/>
    </location>
</feature>
<accession>A0A5J6WZU0</accession>
<dbReference type="SMART" id="SM00267">
    <property type="entry name" value="GGDEF"/>
    <property type="match status" value="1"/>
</dbReference>
<dbReference type="NCBIfam" id="TIGR00254">
    <property type="entry name" value="GGDEF"/>
    <property type="match status" value="1"/>
</dbReference>
<dbReference type="InterPro" id="IPR000160">
    <property type="entry name" value="GGDEF_dom"/>
</dbReference>
<sequence>MPLQERGLASLNLLHTPVWIYDIQQHRIFWANHASFSLWEAHSLEELRQRDFAQEMAPAVDLLLQRYLDEFRAGRSFSEWWSLSPRGIKKQVYLRLSGIETSGRMMMICEAMLDADSFYHGAAMVRGDTIACLFDNAGRLVSGNSYFHHCFGAQITQLAQLFRGADEPFYQRLRAQEEVVCEGEGNTLKGRRWFQYQFRYVPQQGQILLTLRDITDRKLEELEHRHLARHDSMTGLLNRYGLMKSLEINCSLGSRFAMLFMDLDNFKLINDNFGHRAGDRLLERVASRLKEICPRDVELFRLGGDEFTALVPLQQGSERAEQFADQMLSQMVKPFVLSGLPEVSIGGSIGIAIYPDDADDGDNLITRADMAMYQAKHMGRFLWQRFTPSMQQELHRKLTLKQFLAKAIGRGELSLVYQPKVDLARGIIDSCEALLRWHNPVLGQVSPAEFIPLAEEMGLIREIGAWVLCSALSQQARWRERLGVEVPLAVNLSGMQITAELPDWVAQQLAAHAIAPHLLTLELTETVLMLDVRGSSQVLEALGQLGIRISIDDFGTGYSSLAYLNRLPINEIKLDRSFVVGFNLPVIRATVAMASSLGIDLIAEGVETEEELTALRRQGCHRIQGYLISRPMAAADLELNGFVIDSCIGSFTLAKQ</sequence>
<dbReference type="CDD" id="cd01949">
    <property type="entry name" value="GGDEF"/>
    <property type="match status" value="1"/>
</dbReference>
<keyword evidence="4" id="KW-1185">Reference proteome</keyword>
<evidence type="ECO:0000313" key="4">
    <source>
        <dbReference type="Proteomes" id="UP000594034"/>
    </source>
</evidence>
<proteinExistence type="predicted"/>
<dbReference type="PROSITE" id="PS50887">
    <property type="entry name" value="GGDEF"/>
    <property type="match status" value="1"/>
</dbReference>
<reference evidence="3 4" key="1">
    <citation type="submission" date="2019-05" db="EMBL/GenBank/DDBJ databases">
        <title>OXA-830, a novel chromosomally encoded expanded-spectrum class D beta-lactamase in Aeromonas simiae.</title>
        <authorList>
            <person name="Zhou W."/>
            <person name="Chen Q."/>
        </authorList>
    </citation>
    <scope>NUCLEOTIDE SEQUENCE [LARGE SCALE GENOMIC DNA]</scope>
    <source>
        <strain evidence="3 4">A6</strain>
    </source>
</reference>
<dbReference type="KEGG" id="asim:FE240_06280"/>
<gene>
    <name evidence="3" type="ORF">FE240_06280</name>
</gene>
<dbReference type="AlphaFoldDB" id="A0A5J6WZU0"/>
<evidence type="ECO:0000259" key="1">
    <source>
        <dbReference type="PROSITE" id="PS50883"/>
    </source>
</evidence>
<evidence type="ECO:0000313" key="3">
    <source>
        <dbReference type="EMBL" id="QFI56636.1"/>
    </source>
</evidence>
<feature type="domain" description="EAL" evidence="1">
    <location>
        <begin position="397"/>
        <end position="645"/>
    </location>
</feature>
<dbReference type="PANTHER" id="PTHR44757:SF2">
    <property type="entry name" value="BIOFILM ARCHITECTURE MAINTENANCE PROTEIN MBAA"/>
    <property type="match status" value="1"/>
</dbReference>
<evidence type="ECO:0000259" key="2">
    <source>
        <dbReference type="PROSITE" id="PS50887"/>
    </source>
</evidence>